<reference evidence="2 3" key="1">
    <citation type="submission" date="2024-04" db="EMBL/GenBank/DDBJ databases">
        <title>Phyllosticta paracitricarpa is synonymous to the EU quarantine fungus P. citricarpa based on phylogenomic analyses.</title>
        <authorList>
            <consortium name="Lawrence Berkeley National Laboratory"/>
            <person name="Van Ingen-Buijs V.A."/>
            <person name="Van Westerhoven A.C."/>
            <person name="Haridas S."/>
            <person name="Skiadas P."/>
            <person name="Martin F."/>
            <person name="Groenewald J.Z."/>
            <person name="Crous P.W."/>
            <person name="Seidl M.F."/>
        </authorList>
    </citation>
    <scope>NUCLEOTIDE SEQUENCE [LARGE SCALE GENOMIC DNA]</scope>
    <source>
        <strain evidence="2 3">CBS 123374</strain>
    </source>
</reference>
<protein>
    <recommendedName>
        <fullName evidence="4">Secreted protein</fullName>
    </recommendedName>
</protein>
<name>A0ABR1YJJ2_9PEZI</name>
<evidence type="ECO:0000313" key="3">
    <source>
        <dbReference type="Proteomes" id="UP001492380"/>
    </source>
</evidence>
<sequence>MDWACRGWTTWLMMRCAWLSKYSSAQLFASFEMLEWTLGRMNRMLWVGCRWKRSLCSNLVRHDLRLSVHTAGTSAWSVQNWRPLSQTR</sequence>
<evidence type="ECO:0000256" key="1">
    <source>
        <dbReference type="SAM" id="SignalP"/>
    </source>
</evidence>
<comment type="caution">
    <text evidence="2">The sequence shown here is derived from an EMBL/GenBank/DDBJ whole genome shotgun (WGS) entry which is preliminary data.</text>
</comment>
<organism evidence="2 3">
    <name type="scientific">Phyllosticta capitalensis</name>
    <dbReference type="NCBI Taxonomy" id="121624"/>
    <lineage>
        <taxon>Eukaryota</taxon>
        <taxon>Fungi</taxon>
        <taxon>Dikarya</taxon>
        <taxon>Ascomycota</taxon>
        <taxon>Pezizomycotina</taxon>
        <taxon>Dothideomycetes</taxon>
        <taxon>Dothideomycetes incertae sedis</taxon>
        <taxon>Botryosphaeriales</taxon>
        <taxon>Phyllostictaceae</taxon>
        <taxon>Phyllosticta</taxon>
    </lineage>
</organism>
<evidence type="ECO:0008006" key="4">
    <source>
        <dbReference type="Google" id="ProtNLM"/>
    </source>
</evidence>
<feature type="signal peptide" evidence="1">
    <location>
        <begin position="1"/>
        <end position="25"/>
    </location>
</feature>
<dbReference type="Proteomes" id="UP001492380">
    <property type="component" value="Unassembled WGS sequence"/>
</dbReference>
<evidence type="ECO:0000313" key="2">
    <source>
        <dbReference type="EMBL" id="KAK8231933.1"/>
    </source>
</evidence>
<keyword evidence="3" id="KW-1185">Reference proteome</keyword>
<accession>A0ABR1YJJ2</accession>
<feature type="chain" id="PRO_5045084775" description="Secreted protein" evidence="1">
    <location>
        <begin position="26"/>
        <end position="88"/>
    </location>
</feature>
<keyword evidence="1" id="KW-0732">Signal</keyword>
<proteinExistence type="predicted"/>
<gene>
    <name evidence="2" type="ORF">HDK90DRAFT_290890</name>
</gene>
<dbReference type="EMBL" id="JBBWRZ010000007">
    <property type="protein sequence ID" value="KAK8231933.1"/>
    <property type="molecule type" value="Genomic_DNA"/>
</dbReference>